<dbReference type="InterPro" id="IPR008271">
    <property type="entry name" value="Ser/Thr_kinase_AS"/>
</dbReference>
<evidence type="ECO:0000313" key="7">
    <source>
        <dbReference type="EMBL" id="CCE65481.1"/>
    </source>
</evidence>
<accession>G8C003</accession>
<keyword evidence="2 3" id="KW-0067">ATP-binding</keyword>
<dbReference type="GO" id="GO:0010506">
    <property type="term" value="P:regulation of autophagy"/>
    <property type="evidence" value="ECO:0007669"/>
    <property type="project" value="InterPro"/>
</dbReference>
<dbReference type="RefSeq" id="XP_003687915.1">
    <property type="nucleotide sequence ID" value="XM_003687867.1"/>
</dbReference>
<dbReference type="AlphaFoldDB" id="G8C003"/>
<organism evidence="7 8">
    <name type="scientific">Tetrapisispora phaffii (strain ATCC 24235 / CBS 4417 / NBRC 1672 / NRRL Y-8282 / UCD 70-5)</name>
    <name type="common">Yeast</name>
    <name type="synonym">Fabospora phaffii</name>
    <dbReference type="NCBI Taxonomy" id="1071381"/>
    <lineage>
        <taxon>Eukaryota</taxon>
        <taxon>Fungi</taxon>
        <taxon>Dikarya</taxon>
        <taxon>Ascomycota</taxon>
        <taxon>Saccharomycotina</taxon>
        <taxon>Saccharomycetes</taxon>
        <taxon>Saccharomycetales</taxon>
        <taxon>Saccharomycetaceae</taxon>
        <taxon>Tetrapisispora</taxon>
    </lineage>
</organism>
<dbReference type="Proteomes" id="UP000005666">
    <property type="component" value="Chromosome 12"/>
</dbReference>
<dbReference type="GeneID" id="11531619"/>
<evidence type="ECO:0000259" key="6">
    <source>
        <dbReference type="PROSITE" id="PS50011"/>
    </source>
</evidence>
<dbReference type="EMBL" id="HE612867">
    <property type="protein sequence ID" value="CCE65481.1"/>
    <property type="molecule type" value="Genomic_DNA"/>
</dbReference>
<keyword evidence="8" id="KW-1185">Reference proteome</keyword>
<dbReference type="Gene3D" id="3.30.200.20">
    <property type="entry name" value="Phosphorylase Kinase, domain 1"/>
    <property type="match status" value="1"/>
</dbReference>
<dbReference type="InterPro" id="IPR045269">
    <property type="entry name" value="Atg1-like"/>
</dbReference>
<evidence type="ECO:0000256" key="2">
    <source>
        <dbReference type="ARBA" id="ARBA00022840"/>
    </source>
</evidence>
<dbReference type="GO" id="GO:0005737">
    <property type="term" value="C:cytoplasm"/>
    <property type="evidence" value="ECO:0007669"/>
    <property type="project" value="TreeGrafter"/>
</dbReference>
<evidence type="ECO:0000256" key="1">
    <source>
        <dbReference type="ARBA" id="ARBA00022741"/>
    </source>
</evidence>
<dbReference type="GO" id="GO:0004674">
    <property type="term" value="F:protein serine/threonine kinase activity"/>
    <property type="evidence" value="ECO:0007669"/>
    <property type="project" value="UniProtKB-KW"/>
</dbReference>
<evidence type="ECO:0000256" key="3">
    <source>
        <dbReference type="PROSITE-ProRule" id="PRU10141"/>
    </source>
</evidence>
<dbReference type="GO" id="GO:0010827">
    <property type="term" value="P:regulation of D-glucose transmembrane transport"/>
    <property type="evidence" value="ECO:0007669"/>
    <property type="project" value="EnsemblFungi"/>
</dbReference>
<dbReference type="PROSITE" id="PS00108">
    <property type="entry name" value="PROTEIN_KINASE_ST"/>
    <property type="match status" value="1"/>
</dbReference>
<dbReference type="InterPro" id="IPR000719">
    <property type="entry name" value="Prot_kinase_dom"/>
</dbReference>
<feature type="compositionally biased region" description="Polar residues" evidence="5">
    <location>
        <begin position="372"/>
        <end position="381"/>
    </location>
</feature>
<evidence type="ECO:0000256" key="5">
    <source>
        <dbReference type="SAM" id="MobiDB-lite"/>
    </source>
</evidence>
<dbReference type="GO" id="GO:0005524">
    <property type="term" value="F:ATP binding"/>
    <property type="evidence" value="ECO:0007669"/>
    <property type="project" value="UniProtKB-UniRule"/>
</dbReference>
<name>G8C003_TETPH</name>
<evidence type="ECO:0000313" key="8">
    <source>
        <dbReference type="Proteomes" id="UP000005666"/>
    </source>
</evidence>
<reference evidence="7 8" key="1">
    <citation type="journal article" date="2011" name="Proc. Natl. Acad. Sci. U.S.A.">
        <title>Evolutionary erosion of yeast sex chromosomes by mating-type switching accidents.</title>
        <authorList>
            <person name="Gordon J.L."/>
            <person name="Armisen D."/>
            <person name="Proux-Wera E."/>
            <person name="Oheigeartaigh S.S."/>
            <person name="Byrne K.P."/>
            <person name="Wolfe K.H."/>
        </authorList>
    </citation>
    <scope>NUCLEOTIDE SEQUENCE [LARGE SCALE GENOMIC DNA]</scope>
    <source>
        <strain evidence="8">ATCC 24235 / CBS 4417 / NBRC 1672 / NRRL Y-8282 / UCD 70-5</strain>
    </source>
</reference>
<keyword evidence="1 3" id="KW-0547">Nucleotide-binding</keyword>
<dbReference type="OrthoDB" id="541276at2759"/>
<dbReference type="Gene3D" id="1.10.510.10">
    <property type="entry name" value="Transferase(Phosphotransferase) domain 1"/>
    <property type="match status" value="1"/>
</dbReference>
<dbReference type="STRING" id="1071381.G8C003"/>
<gene>
    <name evidence="7" type="primary">TPHA0L01240</name>
    <name evidence="7" type="ordered locus">TPHA_0L01240</name>
</gene>
<dbReference type="OMA" id="CRINNYL"/>
<dbReference type="PANTHER" id="PTHR24348:SF68">
    <property type="entry name" value="SERINE_THREONINE-PROTEIN KINASE ATG1C"/>
    <property type="match status" value="1"/>
</dbReference>
<dbReference type="PROSITE" id="PS50011">
    <property type="entry name" value="PROTEIN_KINASE_DOM"/>
    <property type="match status" value="1"/>
</dbReference>
<protein>
    <recommendedName>
        <fullName evidence="6">Protein kinase domain-containing protein</fullName>
    </recommendedName>
</protein>
<comment type="similarity">
    <text evidence="4">Belongs to the protein kinase superfamily.</text>
</comment>
<dbReference type="HOGENOM" id="CLU_000288_172_4_1"/>
<dbReference type="GO" id="GO:0007124">
    <property type="term" value="P:pseudohyphal growth"/>
    <property type="evidence" value="ECO:0007669"/>
    <property type="project" value="EnsemblFungi"/>
</dbReference>
<dbReference type="SUPFAM" id="SSF56112">
    <property type="entry name" value="Protein kinase-like (PK-like)"/>
    <property type="match status" value="1"/>
</dbReference>
<evidence type="ECO:0000256" key="4">
    <source>
        <dbReference type="RuleBase" id="RU000304"/>
    </source>
</evidence>
<dbReference type="GO" id="GO:0005634">
    <property type="term" value="C:nucleus"/>
    <property type="evidence" value="ECO:0007669"/>
    <property type="project" value="EnsemblFungi"/>
</dbReference>
<dbReference type="KEGG" id="tpf:TPHA_0L01240"/>
<keyword evidence="4" id="KW-0808">Transferase</keyword>
<dbReference type="InterPro" id="IPR017441">
    <property type="entry name" value="Protein_kinase_ATP_BS"/>
</dbReference>
<feature type="binding site" evidence="3">
    <location>
        <position position="43"/>
    </location>
    <ligand>
        <name>ATP</name>
        <dbReference type="ChEBI" id="CHEBI:30616"/>
    </ligand>
</feature>
<keyword evidence="4" id="KW-0723">Serine/threonine-protein kinase</keyword>
<sequence>MLADCQINNFVFVSQIGSGAYGVVYRAVDITTDKCYAIKSVIKPSSFNPVNSISATGNLKKGNVLLTQLYHYFKTFQNKLFLPTTDLQSIRDLSQEQLQATVPHYREIALHLKVQDHENIVTVHQVLESPLATFIVMDYYPTDLFTSIVEHQHFAKDGLLIKKVYLQLCSALQHCHQLGIYHCDIKPENILLDDDDNVYLCDFGLATTSDHLAPNVCVGSSYYMAPERVLCVNPNDLFPTATGDVWSIGIILINLVCIRNPWSKAHQNDERTFHYFTKDSTILKKILPISDELYSLLAKILKIDPYERIDITSLMYEVSQITSFTKEGWLNTVPPLTSSQYRKYIYCNSNNSSVLSENEKSNEPPTIPRYNSPFQSNSIRTAPQPFTPNKIVPLLPGDDEDNYQHYPPQVPKPNCTTSPSSSKTQSSQYTLGRNCLDNKVYNVGVKTTDNSKSSEQTQYHPFSNSLPYLQMNLPTVTNRSTDSYW</sequence>
<proteinExistence type="inferred from homology"/>
<dbReference type="GO" id="GO:0045944">
    <property type="term" value="P:positive regulation of transcription by RNA polymerase II"/>
    <property type="evidence" value="ECO:0007669"/>
    <property type="project" value="EnsemblFungi"/>
</dbReference>
<dbReference type="Pfam" id="PF00069">
    <property type="entry name" value="Pkinase"/>
    <property type="match status" value="1"/>
</dbReference>
<dbReference type="eggNOG" id="KOG0583">
    <property type="taxonomic scope" value="Eukaryota"/>
</dbReference>
<feature type="compositionally biased region" description="Low complexity" evidence="5">
    <location>
        <begin position="416"/>
        <end position="430"/>
    </location>
</feature>
<dbReference type="PROSITE" id="PS00107">
    <property type="entry name" value="PROTEIN_KINASE_ATP"/>
    <property type="match status" value="1"/>
</dbReference>
<feature type="domain" description="Protein kinase" evidence="6">
    <location>
        <begin position="10"/>
        <end position="330"/>
    </location>
</feature>
<dbReference type="PANTHER" id="PTHR24348">
    <property type="entry name" value="SERINE/THREONINE-PROTEIN KINASE UNC-51-RELATED"/>
    <property type="match status" value="1"/>
</dbReference>
<dbReference type="InterPro" id="IPR011009">
    <property type="entry name" value="Kinase-like_dom_sf"/>
</dbReference>
<dbReference type="SMART" id="SM00220">
    <property type="entry name" value="S_TKc"/>
    <property type="match status" value="1"/>
</dbReference>
<feature type="region of interest" description="Disordered" evidence="5">
    <location>
        <begin position="354"/>
        <end position="431"/>
    </location>
</feature>
<keyword evidence="4" id="KW-0418">Kinase</keyword>